<reference evidence="1 2" key="1">
    <citation type="submission" date="2022-03" db="EMBL/GenBank/DDBJ databases">
        <authorList>
            <person name="Brunel B."/>
        </authorList>
    </citation>
    <scope>NUCLEOTIDE SEQUENCE [LARGE SCALE GENOMIC DNA]</scope>
    <source>
        <strain evidence="1">STM5069sample</strain>
    </source>
</reference>
<accession>A0ABM9DJF3</accession>
<name>A0ABM9DJF3_9HYPH</name>
<evidence type="ECO:0000313" key="2">
    <source>
        <dbReference type="Proteomes" id="UP001153050"/>
    </source>
</evidence>
<comment type="caution">
    <text evidence="1">The sequence shown here is derived from an EMBL/GenBank/DDBJ whole genome shotgun (WGS) entry which is preliminary data.</text>
</comment>
<dbReference type="Proteomes" id="UP001153050">
    <property type="component" value="Unassembled WGS sequence"/>
</dbReference>
<sequence>MRRKRPESKGLGPKKAWSYCAVTAQAADACSKNIHAVKASLSFTGVYYVHPVIWILTEWLEPLCLTPPC</sequence>
<organism evidence="1 2">
    <name type="scientific">Mesorhizobium escarrei</name>
    <dbReference type="NCBI Taxonomy" id="666018"/>
    <lineage>
        <taxon>Bacteria</taxon>
        <taxon>Pseudomonadati</taxon>
        <taxon>Pseudomonadota</taxon>
        <taxon>Alphaproteobacteria</taxon>
        <taxon>Hyphomicrobiales</taxon>
        <taxon>Phyllobacteriaceae</taxon>
        <taxon>Mesorhizobium</taxon>
    </lineage>
</organism>
<proteinExistence type="predicted"/>
<dbReference type="EMBL" id="CAKXZT010000045">
    <property type="protein sequence ID" value="CAH2396519.1"/>
    <property type="molecule type" value="Genomic_DNA"/>
</dbReference>
<protein>
    <submittedName>
        <fullName evidence="1">Uncharacterized protein</fullName>
    </submittedName>
</protein>
<keyword evidence="2" id="KW-1185">Reference proteome</keyword>
<evidence type="ECO:0000313" key="1">
    <source>
        <dbReference type="EMBL" id="CAH2396519.1"/>
    </source>
</evidence>
<gene>
    <name evidence="1" type="ORF">MES5069_1390015</name>
</gene>